<feature type="transmembrane region" description="Helical" evidence="5">
    <location>
        <begin position="183"/>
        <end position="202"/>
    </location>
</feature>
<dbReference type="RefSeq" id="WP_217639105.1">
    <property type="nucleotide sequence ID" value="NZ_FNIA01000006.1"/>
</dbReference>
<dbReference type="PANTHER" id="PTHR32322:SF2">
    <property type="entry name" value="EAMA DOMAIN-CONTAINING PROTEIN"/>
    <property type="match status" value="1"/>
</dbReference>
<dbReference type="OrthoDB" id="17861at2157"/>
<dbReference type="InterPro" id="IPR050638">
    <property type="entry name" value="AA-Vitamin_Transporters"/>
</dbReference>
<dbReference type="SUPFAM" id="SSF103481">
    <property type="entry name" value="Multidrug resistance efflux transporter EmrE"/>
    <property type="match status" value="2"/>
</dbReference>
<feature type="domain" description="EamA" evidence="6">
    <location>
        <begin position="8"/>
        <end position="138"/>
    </location>
</feature>
<comment type="subcellular location">
    <subcellularLocation>
        <location evidence="1">Membrane</location>
        <topology evidence="1">Multi-pass membrane protein</topology>
    </subcellularLocation>
</comment>
<dbReference type="Pfam" id="PF00892">
    <property type="entry name" value="EamA"/>
    <property type="match status" value="2"/>
</dbReference>
<feature type="transmembrane region" description="Helical" evidence="5">
    <location>
        <begin position="152"/>
        <end position="171"/>
    </location>
</feature>
<feature type="transmembrane region" description="Helical" evidence="5">
    <location>
        <begin position="66"/>
        <end position="87"/>
    </location>
</feature>
<gene>
    <name evidence="7" type="ORF">SAMN05192554_106200</name>
</gene>
<evidence type="ECO:0000259" key="6">
    <source>
        <dbReference type="Pfam" id="PF00892"/>
    </source>
</evidence>
<feature type="transmembrane region" description="Helical" evidence="5">
    <location>
        <begin position="214"/>
        <end position="233"/>
    </location>
</feature>
<dbReference type="STRING" id="996166.SAMN05192554_106200"/>
<dbReference type="AlphaFoldDB" id="A0A1G9VMZ1"/>
<dbReference type="EMBL" id="FNIA01000006">
    <property type="protein sequence ID" value="SDM73564.1"/>
    <property type="molecule type" value="Genomic_DNA"/>
</dbReference>
<keyword evidence="2 5" id="KW-0812">Transmembrane</keyword>
<evidence type="ECO:0000256" key="1">
    <source>
        <dbReference type="ARBA" id="ARBA00004141"/>
    </source>
</evidence>
<feature type="transmembrane region" description="Helical" evidence="5">
    <location>
        <begin position="93"/>
        <end position="115"/>
    </location>
</feature>
<protein>
    <submittedName>
        <fullName evidence="7">Permease of the drug/metabolite transporter (DMT) superfamily</fullName>
    </submittedName>
</protein>
<evidence type="ECO:0000313" key="8">
    <source>
        <dbReference type="Proteomes" id="UP000199370"/>
    </source>
</evidence>
<dbReference type="Proteomes" id="UP000199370">
    <property type="component" value="Unassembled WGS sequence"/>
</dbReference>
<proteinExistence type="predicted"/>
<keyword evidence="8" id="KW-1185">Reference proteome</keyword>
<feature type="transmembrane region" description="Helical" evidence="5">
    <location>
        <begin position="245"/>
        <end position="264"/>
    </location>
</feature>
<dbReference type="GO" id="GO:0016020">
    <property type="term" value="C:membrane"/>
    <property type="evidence" value="ECO:0007669"/>
    <property type="project" value="UniProtKB-SubCell"/>
</dbReference>
<keyword evidence="4 5" id="KW-0472">Membrane</keyword>
<evidence type="ECO:0000256" key="2">
    <source>
        <dbReference type="ARBA" id="ARBA00022692"/>
    </source>
</evidence>
<organism evidence="7 8">
    <name type="scientific">Haloarchaeobius iranensis</name>
    <dbReference type="NCBI Taxonomy" id="996166"/>
    <lineage>
        <taxon>Archaea</taxon>
        <taxon>Methanobacteriati</taxon>
        <taxon>Methanobacteriota</taxon>
        <taxon>Stenosarchaea group</taxon>
        <taxon>Halobacteria</taxon>
        <taxon>Halobacteriales</taxon>
        <taxon>Halorubellaceae</taxon>
        <taxon>Haloarchaeobius</taxon>
    </lineage>
</organism>
<evidence type="ECO:0000256" key="4">
    <source>
        <dbReference type="ARBA" id="ARBA00023136"/>
    </source>
</evidence>
<keyword evidence="3 5" id="KW-1133">Transmembrane helix</keyword>
<name>A0A1G9VMZ1_9EURY</name>
<feature type="transmembrane region" description="Helical" evidence="5">
    <location>
        <begin position="127"/>
        <end position="146"/>
    </location>
</feature>
<evidence type="ECO:0000256" key="5">
    <source>
        <dbReference type="SAM" id="Phobius"/>
    </source>
</evidence>
<feature type="domain" description="EamA" evidence="6">
    <location>
        <begin position="152"/>
        <end position="286"/>
    </location>
</feature>
<dbReference type="InterPro" id="IPR037185">
    <property type="entry name" value="EmrE-like"/>
</dbReference>
<dbReference type="PANTHER" id="PTHR32322">
    <property type="entry name" value="INNER MEMBRANE TRANSPORTER"/>
    <property type="match status" value="1"/>
</dbReference>
<dbReference type="InterPro" id="IPR000620">
    <property type="entry name" value="EamA_dom"/>
</dbReference>
<evidence type="ECO:0000256" key="3">
    <source>
        <dbReference type="ARBA" id="ARBA00022989"/>
    </source>
</evidence>
<sequence length="297" mass="30357">MRRHENLLGFLALAALWGASYPAIRAAKAGVDPLLMAALRFDAIGIVVLAYALVRGQSIVPGRADVRAVLVGGVGIVAVHNGLLFVGQARVSGAIGAVVLATVPIWSVGFAAAFLDSARPTPSRVAGVCLGLVGTAILAVPGPMAVDAPDPLGVALLFASAAAFALAAVGLRRESPALGVAARQGWMMLVGGPLLHLGSLVAGEPQTVALSTRFVVAFGYLVLAAGAVGYLLYFGLLDRLGPVEINLVGYVAPVFATLVGWYWLGEVVSTNTVVGFLVICVGFVLVKREALRAAVAS</sequence>
<accession>A0A1G9VMZ1</accession>
<evidence type="ECO:0000313" key="7">
    <source>
        <dbReference type="EMBL" id="SDM73564.1"/>
    </source>
</evidence>
<feature type="transmembrane region" description="Helical" evidence="5">
    <location>
        <begin position="35"/>
        <end position="54"/>
    </location>
</feature>
<reference evidence="7 8" key="1">
    <citation type="submission" date="2016-10" db="EMBL/GenBank/DDBJ databases">
        <authorList>
            <person name="de Groot N.N."/>
        </authorList>
    </citation>
    <scope>NUCLEOTIDE SEQUENCE [LARGE SCALE GENOMIC DNA]</scope>
    <source>
        <strain evidence="8">EB21,IBRC-M 10013,KCTC 4048</strain>
    </source>
</reference>
<feature type="transmembrane region" description="Helical" evidence="5">
    <location>
        <begin position="270"/>
        <end position="286"/>
    </location>
</feature>